<reference evidence="1 2" key="1">
    <citation type="journal article" date="2015" name="Genome Announc.">
        <title>Draft Genome Sequence of the Terrestrial Cyanobacterium Scytonema millei VB511283, Isolated from Eastern India.</title>
        <authorList>
            <person name="Sen D."/>
            <person name="Chandrababunaidu M.M."/>
            <person name="Singh D."/>
            <person name="Sanghi N."/>
            <person name="Ghorai A."/>
            <person name="Mishra G.P."/>
            <person name="Madduluri M."/>
            <person name="Adhikary S.P."/>
            <person name="Tripathy S."/>
        </authorList>
    </citation>
    <scope>NUCLEOTIDE SEQUENCE [LARGE SCALE GENOMIC DNA]</scope>
    <source>
        <strain evidence="1 2">VB511283</strain>
    </source>
</reference>
<dbReference type="Proteomes" id="UP000031532">
    <property type="component" value="Unassembled WGS sequence"/>
</dbReference>
<dbReference type="OrthoDB" id="517056at2"/>
<evidence type="ECO:0000313" key="1">
    <source>
        <dbReference type="EMBL" id="NHC36207.1"/>
    </source>
</evidence>
<dbReference type="EMBL" id="JTJC03000004">
    <property type="protein sequence ID" value="NHC36207.1"/>
    <property type="molecule type" value="Genomic_DNA"/>
</dbReference>
<keyword evidence="2" id="KW-1185">Reference proteome</keyword>
<organism evidence="1 2">
    <name type="scientific">Scytonema millei VB511283</name>
    <dbReference type="NCBI Taxonomy" id="1245923"/>
    <lineage>
        <taxon>Bacteria</taxon>
        <taxon>Bacillati</taxon>
        <taxon>Cyanobacteriota</taxon>
        <taxon>Cyanophyceae</taxon>
        <taxon>Nostocales</taxon>
        <taxon>Scytonemataceae</taxon>
        <taxon>Scytonema</taxon>
    </lineage>
</organism>
<comment type="caution">
    <text evidence="1">The sequence shown here is derived from an EMBL/GenBank/DDBJ whole genome shotgun (WGS) entry which is preliminary data.</text>
</comment>
<proteinExistence type="predicted"/>
<accession>A0A9X5E8X3</accession>
<evidence type="ECO:0000313" key="2">
    <source>
        <dbReference type="Proteomes" id="UP000031532"/>
    </source>
</evidence>
<gene>
    <name evidence="1" type="ORF">QH73_0016400</name>
</gene>
<sequence length="79" mass="8897">MYATETRNMNSNILRQLWSAVEDTQSSILLRLSDSELVSHLIAELDNKQPLDGEAIANVSTYLRGKTSLIRDLAQSRSF</sequence>
<name>A0A9X5E8X3_9CYAN</name>
<dbReference type="AlphaFoldDB" id="A0A9X5E8X3"/>
<dbReference type="RefSeq" id="WP_039717108.1">
    <property type="nucleotide sequence ID" value="NZ_JTJC03000004.1"/>
</dbReference>
<protein>
    <submittedName>
        <fullName evidence="1">Uncharacterized protein</fullName>
    </submittedName>
</protein>